<dbReference type="Pfam" id="PF20431">
    <property type="entry name" value="E_motif"/>
    <property type="match status" value="1"/>
</dbReference>
<dbReference type="FunFam" id="1.25.40.10:FF:000366">
    <property type="entry name" value="Pentatricopeptide (PPR) repeat-containing protein"/>
    <property type="match status" value="1"/>
</dbReference>
<dbReference type="AlphaFoldDB" id="A0AAP0DNQ5"/>
<protein>
    <recommendedName>
        <fullName evidence="4">DYW domain-containing protein</fullName>
    </recommendedName>
</protein>
<dbReference type="Pfam" id="PF20430">
    <property type="entry name" value="Eplus_motif"/>
    <property type="match status" value="1"/>
</dbReference>
<dbReference type="InterPro" id="IPR032867">
    <property type="entry name" value="DYW_dom"/>
</dbReference>
<comment type="similarity">
    <text evidence="1">Belongs to the PPR family. PCMP-H subfamily.</text>
</comment>
<reference evidence="5 6" key="1">
    <citation type="submission" date="2024-04" db="EMBL/GenBank/DDBJ databases">
        <title>The reference genome of an endangered Asteraceae, Deinandra increscens subsp. villosa, native to the Central Coast of California.</title>
        <authorList>
            <person name="Guilliams M."/>
            <person name="Hasenstab-Lehman K."/>
            <person name="Meyer R."/>
            <person name="Mcevoy S."/>
        </authorList>
    </citation>
    <scope>NUCLEOTIDE SEQUENCE [LARGE SCALE GENOMIC DNA]</scope>
    <source>
        <tissue evidence="5">Leaf</tissue>
    </source>
</reference>
<keyword evidence="2" id="KW-0677">Repeat</keyword>
<dbReference type="InterPro" id="IPR046848">
    <property type="entry name" value="E_motif"/>
</dbReference>
<comment type="caution">
    <text evidence="5">The sequence shown here is derived from an EMBL/GenBank/DDBJ whole genome shotgun (WGS) entry which is preliminary data.</text>
</comment>
<dbReference type="FunFam" id="1.25.40.10:FF:001630">
    <property type="entry name" value="Pentatricopeptide repeat-containing protein At5g43790"/>
    <property type="match status" value="1"/>
</dbReference>
<dbReference type="InterPro" id="IPR046849">
    <property type="entry name" value="E2_motif"/>
</dbReference>
<evidence type="ECO:0000313" key="5">
    <source>
        <dbReference type="EMBL" id="KAK9076413.1"/>
    </source>
</evidence>
<accession>A0AAP0DNQ5</accession>
<dbReference type="PROSITE" id="PS51375">
    <property type="entry name" value="PPR"/>
    <property type="match status" value="1"/>
</dbReference>
<dbReference type="EMBL" id="JBCNJP010000007">
    <property type="protein sequence ID" value="KAK9076413.1"/>
    <property type="molecule type" value="Genomic_DNA"/>
</dbReference>
<feature type="domain" description="DYW" evidence="4">
    <location>
        <begin position="513"/>
        <end position="605"/>
    </location>
</feature>
<dbReference type="InterPro" id="IPR011990">
    <property type="entry name" value="TPR-like_helical_dom_sf"/>
</dbReference>
<organism evidence="5 6">
    <name type="scientific">Deinandra increscens subsp. villosa</name>
    <dbReference type="NCBI Taxonomy" id="3103831"/>
    <lineage>
        <taxon>Eukaryota</taxon>
        <taxon>Viridiplantae</taxon>
        <taxon>Streptophyta</taxon>
        <taxon>Embryophyta</taxon>
        <taxon>Tracheophyta</taxon>
        <taxon>Spermatophyta</taxon>
        <taxon>Magnoliopsida</taxon>
        <taxon>eudicotyledons</taxon>
        <taxon>Gunneridae</taxon>
        <taxon>Pentapetalae</taxon>
        <taxon>asterids</taxon>
        <taxon>campanulids</taxon>
        <taxon>Asterales</taxon>
        <taxon>Asteraceae</taxon>
        <taxon>Asteroideae</taxon>
        <taxon>Heliantheae alliance</taxon>
        <taxon>Madieae</taxon>
        <taxon>Madiinae</taxon>
        <taxon>Deinandra</taxon>
    </lineage>
</organism>
<name>A0AAP0DNQ5_9ASTR</name>
<feature type="repeat" description="PPR" evidence="3">
    <location>
        <begin position="298"/>
        <end position="332"/>
    </location>
</feature>
<dbReference type="InterPro" id="IPR046960">
    <property type="entry name" value="PPR_At4g14850-like_plant"/>
</dbReference>
<dbReference type="Proteomes" id="UP001408789">
    <property type="component" value="Unassembled WGS sequence"/>
</dbReference>
<evidence type="ECO:0000256" key="1">
    <source>
        <dbReference type="ARBA" id="ARBA00006643"/>
    </source>
</evidence>
<dbReference type="Pfam" id="PF13041">
    <property type="entry name" value="PPR_2"/>
    <property type="match status" value="1"/>
</dbReference>
<dbReference type="GO" id="GO:0003723">
    <property type="term" value="F:RNA binding"/>
    <property type="evidence" value="ECO:0007669"/>
    <property type="project" value="InterPro"/>
</dbReference>
<gene>
    <name evidence="5" type="ORF">SSX86_004747</name>
</gene>
<evidence type="ECO:0000256" key="3">
    <source>
        <dbReference type="PROSITE-ProRule" id="PRU00708"/>
    </source>
</evidence>
<dbReference type="Pfam" id="PF01535">
    <property type="entry name" value="PPR"/>
    <property type="match status" value="1"/>
</dbReference>
<dbReference type="GO" id="GO:0009451">
    <property type="term" value="P:RNA modification"/>
    <property type="evidence" value="ECO:0007669"/>
    <property type="project" value="InterPro"/>
</dbReference>
<dbReference type="GO" id="GO:0008270">
    <property type="term" value="F:zinc ion binding"/>
    <property type="evidence" value="ECO:0007669"/>
    <property type="project" value="InterPro"/>
</dbReference>
<dbReference type="InterPro" id="IPR002885">
    <property type="entry name" value="PPR_rpt"/>
</dbReference>
<dbReference type="FunFam" id="1.25.40.10:FF:000031">
    <property type="entry name" value="Pentatricopeptide repeat-containing protein mitochondrial"/>
    <property type="match status" value="1"/>
</dbReference>
<evidence type="ECO:0000313" key="6">
    <source>
        <dbReference type="Proteomes" id="UP001408789"/>
    </source>
</evidence>
<evidence type="ECO:0000259" key="4">
    <source>
        <dbReference type="Pfam" id="PF14432"/>
    </source>
</evidence>
<sequence>MKNSSNPFITHPVLQILQTKCKTLDTLQQTHAQIITTGLILHTYPLTKLLSAILSSTTPTSLSLPYALTTFNQSPNRTTFLFNTLISSILTHHNHHGQHTHLAFSLYNQILLSRTTINSVKPNSYTYPSLFKACGSHPIWLKHGLALHAHVFKFLDPNEFDQFVQASLISFYSKCGKFGVCGYLFSQTSQPDLGLWNSVLSAYNSGVSDSGLSMEVLCLFSDMQKASEVKPNEVSFVGLINACADLGAFSQGIWAHCYIVKNNLKLNRFVVTSLIDLYVNCGFLEFARQVFDKLPKKDVFCYNAMIRGFATHGYGHKAVDLFEDMVAEGLTPDDVTMVVIMSACSHAGLVDKGREFFCSMREKYGLGPKVEHYGCLVDLLGRAGRLNEAMEVLHTMPIQPNAAVWRSLLGATRTHGNLDIAEVALDHLLELEPETSGNYVLLSNIYAHLKKWEGVKHVRRVMKDHGIDKTPGISVLEIDGVFHEFLTADKTHPRSQEIYLKINEISRKLHEYGHKPRTMEVLFDLEDEDGEDALSYHSERLAIAFALITSESGSPIRIIKNLRVCVDCHDYTKLVSMIYKREIIVRDRNRFHCFRDGSCSCLDYW</sequence>
<evidence type="ECO:0000256" key="2">
    <source>
        <dbReference type="ARBA" id="ARBA00022737"/>
    </source>
</evidence>
<dbReference type="Gene3D" id="1.25.40.10">
    <property type="entry name" value="Tetratricopeptide repeat domain"/>
    <property type="match status" value="3"/>
</dbReference>
<keyword evidence="6" id="KW-1185">Reference proteome</keyword>
<dbReference type="Pfam" id="PF14432">
    <property type="entry name" value="DYW_deaminase"/>
    <property type="match status" value="1"/>
</dbReference>
<dbReference type="NCBIfam" id="TIGR00756">
    <property type="entry name" value="PPR"/>
    <property type="match status" value="2"/>
</dbReference>
<dbReference type="PANTHER" id="PTHR47926:SF450">
    <property type="entry name" value="DYW DOMAIN-CONTAINING PROTEIN"/>
    <property type="match status" value="1"/>
</dbReference>
<proteinExistence type="inferred from homology"/>
<dbReference type="PANTHER" id="PTHR47926">
    <property type="entry name" value="PENTATRICOPEPTIDE REPEAT-CONTAINING PROTEIN"/>
    <property type="match status" value="1"/>
</dbReference>